<dbReference type="Gene3D" id="1.25.10.10">
    <property type="entry name" value="Leucine-rich Repeat Variant"/>
    <property type="match status" value="1"/>
</dbReference>
<sequence length="164" mass="17845">MVAASPESPPPPLPGDQMSNTCPLPGSGRALADLSGALQFPSHLMRDVGSGRRRALLHLHGYRREWVKPRFIEVSARDLDPEVRATTAHVIATRGARTHRTVLDQLRDDPAPHVRKTAAQAFGRLSPRHGPALQQHTFGLRRSSARATVPRSPSGSKTLDAVHN</sequence>
<dbReference type="InterPro" id="IPR016024">
    <property type="entry name" value="ARM-type_fold"/>
</dbReference>
<evidence type="ECO:0000313" key="3">
    <source>
        <dbReference type="Proteomes" id="UP000501705"/>
    </source>
</evidence>
<dbReference type="EMBL" id="CP046171">
    <property type="protein sequence ID" value="QIS03881.1"/>
    <property type="molecule type" value="Genomic_DNA"/>
</dbReference>
<dbReference type="SUPFAM" id="SSF48371">
    <property type="entry name" value="ARM repeat"/>
    <property type="match status" value="1"/>
</dbReference>
<dbReference type="InterPro" id="IPR011989">
    <property type="entry name" value="ARM-like"/>
</dbReference>
<name>A0A6G9XSE6_NOCBR</name>
<evidence type="ECO:0000256" key="1">
    <source>
        <dbReference type="SAM" id="MobiDB-lite"/>
    </source>
</evidence>
<dbReference type="Pfam" id="PF13646">
    <property type="entry name" value="HEAT_2"/>
    <property type="match status" value="1"/>
</dbReference>
<accession>A0A6G9XSE6</accession>
<dbReference type="AlphaFoldDB" id="A0A6G9XSE6"/>
<feature type="region of interest" description="Disordered" evidence="1">
    <location>
        <begin position="141"/>
        <end position="164"/>
    </location>
</feature>
<evidence type="ECO:0000313" key="2">
    <source>
        <dbReference type="EMBL" id="QIS03881.1"/>
    </source>
</evidence>
<organism evidence="2 3">
    <name type="scientific">Nocardia brasiliensis</name>
    <dbReference type="NCBI Taxonomy" id="37326"/>
    <lineage>
        <taxon>Bacteria</taxon>
        <taxon>Bacillati</taxon>
        <taxon>Actinomycetota</taxon>
        <taxon>Actinomycetes</taxon>
        <taxon>Mycobacteriales</taxon>
        <taxon>Nocardiaceae</taxon>
        <taxon>Nocardia</taxon>
    </lineage>
</organism>
<proteinExistence type="predicted"/>
<feature type="region of interest" description="Disordered" evidence="1">
    <location>
        <begin position="1"/>
        <end position="26"/>
    </location>
</feature>
<dbReference type="Proteomes" id="UP000501705">
    <property type="component" value="Chromosome"/>
</dbReference>
<gene>
    <name evidence="2" type="ORF">F5X71_17515</name>
</gene>
<evidence type="ECO:0008006" key="4">
    <source>
        <dbReference type="Google" id="ProtNLM"/>
    </source>
</evidence>
<reference evidence="2 3" key="1">
    <citation type="journal article" date="2019" name="ACS Chem. Biol.">
        <title>Identification and Mobilization of a Cryptic Antibiotic Biosynthesis Gene Locus from a Human-Pathogenic Nocardia Isolate.</title>
        <authorList>
            <person name="Herisse M."/>
            <person name="Ishida K."/>
            <person name="Porter J.L."/>
            <person name="Howden B."/>
            <person name="Hertweck C."/>
            <person name="Stinear T.P."/>
            <person name="Pidot S.J."/>
        </authorList>
    </citation>
    <scope>NUCLEOTIDE SEQUENCE [LARGE SCALE GENOMIC DNA]</scope>
    <source>
        <strain evidence="2 3">AUSMDU00024985</strain>
    </source>
</reference>
<protein>
    <recommendedName>
        <fullName evidence="4">HEAT repeat domain-containing protein</fullName>
    </recommendedName>
</protein>